<accession>A0A1H3WP15</accession>
<dbReference type="InterPro" id="IPR023485">
    <property type="entry name" value="Ptyr_pPase"/>
</dbReference>
<dbReference type="Proteomes" id="UP000199041">
    <property type="component" value="Unassembled WGS sequence"/>
</dbReference>
<dbReference type="PANTHER" id="PTHR43428:SF1">
    <property type="entry name" value="ARSENATE REDUCTASE"/>
    <property type="match status" value="1"/>
</dbReference>
<evidence type="ECO:0000313" key="3">
    <source>
        <dbReference type="EMBL" id="SDZ88873.1"/>
    </source>
</evidence>
<dbReference type="SMART" id="SM00226">
    <property type="entry name" value="LMWPc"/>
    <property type="match status" value="1"/>
</dbReference>
<dbReference type="PANTHER" id="PTHR43428">
    <property type="entry name" value="ARSENATE REDUCTASE"/>
    <property type="match status" value="1"/>
</dbReference>
<reference evidence="3 4" key="1">
    <citation type="submission" date="2016-10" db="EMBL/GenBank/DDBJ databases">
        <authorList>
            <person name="de Groot N.N."/>
        </authorList>
    </citation>
    <scope>NUCLEOTIDE SEQUENCE [LARGE SCALE GENOMIC DNA]</scope>
    <source>
        <strain evidence="3 4">Vu-144</strain>
    </source>
</reference>
<dbReference type="STRING" id="551991.SAMN05192529_103186"/>
<gene>
    <name evidence="3" type="ORF">SAMN05192529_103186</name>
</gene>
<dbReference type="OrthoDB" id="9799096at2"/>
<dbReference type="RefSeq" id="WP_091394146.1">
    <property type="nucleotide sequence ID" value="NZ_FNQY01000003.1"/>
</dbReference>
<evidence type="ECO:0000259" key="2">
    <source>
        <dbReference type="SMART" id="SM00226"/>
    </source>
</evidence>
<feature type="domain" description="Phosphotyrosine protein phosphatase I" evidence="2">
    <location>
        <begin position="6"/>
        <end position="142"/>
    </location>
</feature>
<dbReference type="Pfam" id="PF01451">
    <property type="entry name" value="LMWPc"/>
    <property type="match status" value="1"/>
</dbReference>
<organism evidence="3 4">
    <name type="scientific">Arachidicoccus rhizosphaerae</name>
    <dbReference type="NCBI Taxonomy" id="551991"/>
    <lineage>
        <taxon>Bacteria</taxon>
        <taxon>Pseudomonadati</taxon>
        <taxon>Bacteroidota</taxon>
        <taxon>Chitinophagia</taxon>
        <taxon>Chitinophagales</taxon>
        <taxon>Chitinophagaceae</taxon>
        <taxon>Arachidicoccus</taxon>
    </lineage>
</organism>
<evidence type="ECO:0000256" key="1">
    <source>
        <dbReference type="ARBA" id="ARBA00022849"/>
    </source>
</evidence>
<dbReference type="InterPro" id="IPR036196">
    <property type="entry name" value="Ptyr_pPase_sf"/>
</dbReference>
<dbReference type="SUPFAM" id="SSF52788">
    <property type="entry name" value="Phosphotyrosine protein phosphatases I"/>
    <property type="match status" value="1"/>
</dbReference>
<keyword evidence="4" id="KW-1185">Reference proteome</keyword>
<dbReference type="EMBL" id="FNQY01000003">
    <property type="protein sequence ID" value="SDZ88873.1"/>
    <property type="molecule type" value="Genomic_DNA"/>
</dbReference>
<dbReference type="CDD" id="cd16345">
    <property type="entry name" value="LMWP_ArsC"/>
    <property type="match status" value="1"/>
</dbReference>
<dbReference type="Gene3D" id="3.40.50.2300">
    <property type="match status" value="1"/>
</dbReference>
<sequence length="150" mass="16674">MNNNKYRILFVCVHNSARSQMAETFLNELGKDKFAAESAGIEPGNLNPYVVEVMAESGIDISGKQTKAAFDLVQQGKHYDAVITVCDAANAEKCPVFPGKTRRIAWSFPDPSGFAGTKEQIMEQTRKVRNAIQQKVEDFILEASAVKFWI</sequence>
<dbReference type="GO" id="GO:0046685">
    <property type="term" value="P:response to arsenic-containing substance"/>
    <property type="evidence" value="ECO:0007669"/>
    <property type="project" value="UniProtKB-KW"/>
</dbReference>
<name>A0A1H3WP15_9BACT</name>
<keyword evidence="1" id="KW-0059">Arsenical resistance</keyword>
<protein>
    <submittedName>
        <fullName evidence="3">Protein tyrosine phosphatase</fullName>
    </submittedName>
</protein>
<evidence type="ECO:0000313" key="4">
    <source>
        <dbReference type="Proteomes" id="UP000199041"/>
    </source>
</evidence>
<dbReference type="AlphaFoldDB" id="A0A1H3WP15"/>
<proteinExistence type="predicted"/>